<protein>
    <submittedName>
        <fullName evidence="1">Uncharacterized protein</fullName>
    </submittedName>
</protein>
<reference evidence="1 2" key="1">
    <citation type="journal article" date="2016" name="Nat. Commun.">
        <title>Thousands of microbial genomes shed light on interconnected biogeochemical processes in an aquifer system.</title>
        <authorList>
            <person name="Anantharaman K."/>
            <person name="Brown C.T."/>
            <person name="Hug L.A."/>
            <person name="Sharon I."/>
            <person name="Castelle C.J."/>
            <person name="Probst A.J."/>
            <person name="Thomas B.C."/>
            <person name="Singh A."/>
            <person name="Wilkins M.J."/>
            <person name="Karaoz U."/>
            <person name="Brodie E.L."/>
            <person name="Williams K.H."/>
            <person name="Hubbard S.S."/>
            <person name="Banfield J.F."/>
        </authorList>
    </citation>
    <scope>NUCLEOTIDE SEQUENCE [LARGE SCALE GENOMIC DNA]</scope>
</reference>
<evidence type="ECO:0000313" key="1">
    <source>
        <dbReference type="EMBL" id="OGG30498.1"/>
    </source>
</evidence>
<name>A0A1F6B0Q6_9BACT</name>
<dbReference type="STRING" id="1798396.A2973_04755"/>
<sequence length="171" mass="18807">MLEQDYIYCGAGSPSYVIKHLGGTLAYQALLEAHTRGTVLCLGSATAVAISAYALPVYEIFKVGEDLHWLAGLDFFGQYGLRLAIVPHWNNKEGEDFDTTRCWMGRARFARLRALLPQGVIVLGIDEQTACIFESTAEIITVTGVGNAYILKSDTRKIIPSGRSFRFADLV</sequence>
<organism evidence="1 2">
    <name type="scientific">Candidatus Gottesmanbacteria bacterium RIFCSPLOWO2_01_FULL_49_10</name>
    <dbReference type="NCBI Taxonomy" id="1798396"/>
    <lineage>
        <taxon>Bacteria</taxon>
        <taxon>Candidatus Gottesmaniibacteriota</taxon>
    </lineage>
</organism>
<accession>A0A1F6B0Q6</accession>
<gene>
    <name evidence="1" type="ORF">A2973_04755</name>
</gene>
<dbReference type="Proteomes" id="UP000176409">
    <property type="component" value="Unassembled WGS sequence"/>
</dbReference>
<dbReference type="InterPro" id="IPR029062">
    <property type="entry name" value="Class_I_gatase-like"/>
</dbReference>
<dbReference type="EMBL" id="MFJZ01000019">
    <property type="protein sequence ID" value="OGG30498.1"/>
    <property type="molecule type" value="Genomic_DNA"/>
</dbReference>
<proteinExistence type="predicted"/>
<dbReference type="Gene3D" id="3.40.50.880">
    <property type="match status" value="1"/>
</dbReference>
<comment type="caution">
    <text evidence="1">The sequence shown here is derived from an EMBL/GenBank/DDBJ whole genome shotgun (WGS) entry which is preliminary data.</text>
</comment>
<dbReference type="AlphaFoldDB" id="A0A1F6B0Q6"/>
<evidence type="ECO:0000313" key="2">
    <source>
        <dbReference type="Proteomes" id="UP000176409"/>
    </source>
</evidence>